<dbReference type="Proteomes" id="UP000637267">
    <property type="component" value="Unassembled WGS sequence"/>
</dbReference>
<keyword evidence="2" id="KW-1185">Reference proteome</keyword>
<name>A0ABQ2P4H7_9NEIS</name>
<evidence type="ECO:0000313" key="2">
    <source>
        <dbReference type="Proteomes" id="UP000637267"/>
    </source>
</evidence>
<protein>
    <submittedName>
        <fullName evidence="1">Uncharacterized protein</fullName>
    </submittedName>
</protein>
<dbReference type="EMBL" id="BMLX01000001">
    <property type="protein sequence ID" value="GGP17905.1"/>
    <property type="molecule type" value="Genomic_DNA"/>
</dbReference>
<sequence>MQQHRGYLIETSAELDLETLEWYPTLTIGLATEGVDPQLVFPWQRVSRPSQYFSEAAANAEALRVARFIIESGRLPPPRGGAGRTA</sequence>
<proteinExistence type="predicted"/>
<evidence type="ECO:0000313" key="1">
    <source>
        <dbReference type="EMBL" id="GGP17905.1"/>
    </source>
</evidence>
<accession>A0ABQ2P4H7</accession>
<organism evidence="1 2">
    <name type="scientific">Silvimonas iriomotensis</name>
    <dbReference type="NCBI Taxonomy" id="449662"/>
    <lineage>
        <taxon>Bacteria</taxon>
        <taxon>Pseudomonadati</taxon>
        <taxon>Pseudomonadota</taxon>
        <taxon>Betaproteobacteria</taxon>
        <taxon>Neisseriales</taxon>
        <taxon>Chitinibacteraceae</taxon>
        <taxon>Silvimonas</taxon>
    </lineage>
</organism>
<dbReference type="RefSeq" id="WP_188701432.1">
    <property type="nucleotide sequence ID" value="NZ_BMLX01000001.1"/>
</dbReference>
<gene>
    <name evidence="1" type="ORF">GCM10010970_02140</name>
</gene>
<reference evidence="2" key="1">
    <citation type="journal article" date="2019" name="Int. J. Syst. Evol. Microbiol.">
        <title>The Global Catalogue of Microorganisms (GCM) 10K type strain sequencing project: providing services to taxonomists for standard genome sequencing and annotation.</title>
        <authorList>
            <consortium name="The Broad Institute Genomics Platform"/>
            <consortium name="The Broad Institute Genome Sequencing Center for Infectious Disease"/>
            <person name="Wu L."/>
            <person name="Ma J."/>
        </authorList>
    </citation>
    <scope>NUCLEOTIDE SEQUENCE [LARGE SCALE GENOMIC DNA]</scope>
    <source>
        <strain evidence="2">CGMCC 1.8859</strain>
    </source>
</reference>
<comment type="caution">
    <text evidence="1">The sequence shown here is derived from an EMBL/GenBank/DDBJ whole genome shotgun (WGS) entry which is preliminary data.</text>
</comment>